<dbReference type="RefSeq" id="WP_166647386.1">
    <property type="nucleotide sequence ID" value="NZ_SOCA01000010.1"/>
</dbReference>
<dbReference type="Proteomes" id="UP000295662">
    <property type="component" value="Unassembled WGS sequence"/>
</dbReference>
<dbReference type="InterPro" id="IPR011429">
    <property type="entry name" value="Cyt_c_Planctomycete-type"/>
</dbReference>
<dbReference type="InterPro" id="IPR009056">
    <property type="entry name" value="Cyt_c-like_dom"/>
</dbReference>
<dbReference type="InterPro" id="IPR022655">
    <property type="entry name" value="DUF1553"/>
</dbReference>
<keyword evidence="3" id="KW-0349">Heme</keyword>
<dbReference type="PROSITE" id="PS51007">
    <property type="entry name" value="CYTC"/>
    <property type="match status" value="1"/>
</dbReference>
<dbReference type="GO" id="GO:0009055">
    <property type="term" value="F:electron transfer activity"/>
    <property type="evidence" value="ECO:0007669"/>
    <property type="project" value="InterPro"/>
</dbReference>
<reference evidence="6 7" key="1">
    <citation type="submission" date="2019-03" db="EMBL/GenBank/DDBJ databases">
        <title>Genomic Encyclopedia of Archaeal and Bacterial Type Strains, Phase II (KMG-II): from individual species to whole genera.</title>
        <authorList>
            <person name="Goeker M."/>
        </authorList>
    </citation>
    <scope>NUCLEOTIDE SEQUENCE [LARGE SCALE GENOMIC DNA]</scope>
    <source>
        <strain evidence="6 7">ATCC 25309</strain>
    </source>
</reference>
<keyword evidence="2 3" id="KW-0408">Iron</keyword>
<dbReference type="AlphaFoldDB" id="A0A4R7RK82"/>
<dbReference type="GO" id="GO:0046872">
    <property type="term" value="F:metal ion binding"/>
    <property type="evidence" value="ECO:0007669"/>
    <property type="project" value="UniProtKB-KW"/>
</dbReference>
<organism evidence="6 7">
    <name type="scientific">Prosthecobacter fusiformis</name>
    <dbReference type="NCBI Taxonomy" id="48464"/>
    <lineage>
        <taxon>Bacteria</taxon>
        <taxon>Pseudomonadati</taxon>
        <taxon>Verrucomicrobiota</taxon>
        <taxon>Verrucomicrobiia</taxon>
        <taxon>Verrucomicrobiales</taxon>
        <taxon>Verrucomicrobiaceae</taxon>
        <taxon>Prosthecobacter</taxon>
    </lineage>
</organism>
<protein>
    <submittedName>
        <fullName evidence="6">Cytochrome c</fullName>
    </submittedName>
</protein>
<gene>
    <name evidence="6" type="ORF">EI77_04058</name>
</gene>
<dbReference type="PANTHER" id="PTHR35889:SF3">
    <property type="entry name" value="F-BOX DOMAIN-CONTAINING PROTEIN"/>
    <property type="match status" value="1"/>
</dbReference>
<name>A0A4R7RK82_9BACT</name>
<sequence length="986" mass="110177">MSALPLAGASVDYARDIQPIFAEHCLECHGPDDSKGGLTLTSREQALKALESGAHGIVPGKPEQSEVVARVTSDDPDEQMPPPKHRAKKPITQRETELLRQWIAEGAKYELHWAYKPVVKPAVPKFDHPVDSFVRTRLAAEGLKPSPEADRITLIRRVHYDLLGLPPTPEEVDSFVADKSPAAYESMLDQALASPHFGERWGRHWLDMARYADSDGYEKDRPRPDAWRYRDWVIRAINNDLPFDQFTIEQLAGDLLPNPTPEQIVATAFNRQTLTNTEGGTDQEQFRIEACMDRTETVGAVWLGLTVGCARCHTHKYDQITHREYFQLFAYFNNGDEVVRQAPVSPEEWSRYEKANGASTRKLIPLQKALDEARTHVPETLPQWEPAIQTRLKQARENQAIAAFAPVKITTVKSKAGSTFKILDDGSVLASGKQANSDRYTLEIQATDQPVYAIQIQALAHDTLPGKGPGRSPSGNFVLSEVSLSSAGKVWLLHSPSADFEQSSFKATATIDGKPDTGWAVKGKLGKSSTLTIQLAEPIPPKHKITLHLDQNYGRNDHNLGCFRVLASSVETEDSIAPAAVVKILDEEPRRRNPVVIQALYDWMEKTDPRVIAAASALKAAQDKLPAPPLMDVRVLAQRKDSRQTHILYRGDFLQPTNKVVPATLDVLPKKKAANGTRLDLAKWLVSRDNPLTSRVTVNHIWGKLFGEGLVKTSADFGVRGDRPTHPELLDWLAADFMDQKWSRKTLIKNIMMSDTYRQQSRDREEASAKDPKNELLWKQNRLRVEAEIMRDLGLATSGLLAPKVGGPSVFPPMPADVAALSYANNFKWTTSPGEDRYRRGLYTFFKRTSPYPDLTTFDCPDSNVANVKRTVSNTPLQALTTLNAQPYNESAQALARRVLQEEYTTDAERLTRAFRLCVSRIPAPHELNALSELLKEARYHYQSSAEEAKTSVGAYTVKDIPDSETAAWIATTRILLNMDEFITRE</sequence>
<dbReference type="Pfam" id="PF07583">
    <property type="entry name" value="PSCyt2"/>
    <property type="match status" value="1"/>
</dbReference>
<comment type="caution">
    <text evidence="6">The sequence shown here is derived from an EMBL/GenBank/DDBJ whole genome shotgun (WGS) entry which is preliminary data.</text>
</comment>
<evidence type="ECO:0000256" key="1">
    <source>
        <dbReference type="ARBA" id="ARBA00022723"/>
    </source>
</evidence>
<feature type="domain" description="Cytochrome c" evidence="5">
    <location>
        <begin position="12"/>
        <end position="107"/>
    </location>
</feature>
<feature type="region of interest" description="Disordered" evidence="4">
    <location>
        <begin position="53"/>
        <end position="93"/>
    </location>
</feature>
<dbReference type="GO" id="GO:0020037">
    <property type="term" value="F:heme binding"/>
    <property type="evidence" value="ECO:0007669"/>
    <property type="project" value="InterPro"/>
</dbReference>
<dbReference type="Pfam" id="PF07635">
    <property type="entry name" value="PSCyt1"/>
    <property type="match status" value="1"/>
</dbReference>
<dbReference type="EMBL" id="SOCA01000010">
    <property type="protein sequence ID" value="TDU64607.1"/>
    <property type="molecule type" value="Genomic_DNA"/>
</dbReference>
<evidence type="ECO:0000313" key="6">
    <source>
        <dbReference type="EMBL" id="TDU64607.1"/>
    </source>
</evidence>
<dbReference type="Pfam" id="PF07587">
    <property type="entry name" value="PSD1"/>
    <property type="match status" value="1"/>
</dbReference>
<keyword evidence="1 3" id="KW-0479">Metal-binding</keyword>
<evidence type="ECO:0000256" key="3">
    <source>
        <dbReference type="PROSITE-ProRule" id="PRU00433"/>
    </source>
</evidence>
<dbReference type="PANTHER" id="PTHR35889">
    <property type="entry name" value="CYCLOINULO-OLIGOSACCHARIDE FRUCTANOTRANSFERASE-RELATED"/>
    <property type="match status" value="1"/>
</dbReference>
<accession>A0A4R7RK82</accession>
<dbReference type="InterPro" id="IPR011444">
    <property type="entry name" value="DUF1549"/>
</dbReference>
<evidence type="ECO:0000313" key="7">
    <source>
        <dbReference type="Proteomes" id="UP000295662"/>
    </source>
</evidence>
<evidence type="ECO:0000256" key="4">
    <source>
        <dbReference type="SAM" id="MobiDB-lite"/>
    </source>
</evidence>
<evidence type="ECO:0000259" key="5">
    <source>
        <dbReference type="PROSITE" id="PS51007"/>
    </source>
</evidence>
<keyword evidence="7" id="KW-1185">Reference proteome</keyword>
<evidence type="ECO:0000256" key="2">
    <source>
        <dbReference type="ARBA" id="ARBA00023004"/>
    </source>
</evidence>
<proteinExistence type="predicted"/>